<keyword evidence="2" id="KW-1185">Reference proteome</keyword>
<proteinExistence type="predicted"/>
<dbReference type="AlphaFoldDB" id="A0A2S4PVS7"/>
<accession>A0A2S4PVS7</accession>
<gene>
    <name evidence="1" type="ORF">EPUL_001366</name>
</gene>
<evidence type="ECO:0000313" key="2">
    <source>
        <dbReference type="Proteomes" id="UP000237438"/>
    </source>
</evidence>
<protein>
    <submittedName>
        <fullName evidence="1">Uncharacterized protein</fullName>
    </submittedName>
</protein>
<dbReference type="EMBL" id="PEDP01000405">
    <property type="protein sequence ID" value="POS86125.1"/>
    <property type="molecule type" value="Genomic_DNA"/>
</dbReference>
<dbReference type="Proteomes" id="UP000237438">
    <property type="component" value="Unassembled WGS sequence"/>
</dbReference>
<sequence length="167" mass="19453">MKDLWEKESSAVIFWLRKCCSHDHDIIEEQGTPKKIWDALNGKYSKVKASDLRKLEREITSFDRKSQAPGKSPEVCFALMKVQRHRFLLLKPEKKEPLSNENLMGYHIDGLSEPEWKLTKDNFDAQPNLDCDDNLDILQQVWKRTPSLQDFQEEGVLLQNLDGQNPV</sequence>
<organism evidence="1 2">
    <name type="scientific">Erysiphe pulchra</name>
    <dbReference type="NCBI Taxonomy" id="225359"/>
    <lineage>
        <taxon>Eukaryota</taxon>
        <taxon>Fungi</taxon>
        <taxon>Dikarya</taxon>
        <taxon>Ascomycota</taxon>
        <taxon>Pezizomycotina</taxon>
        <taxon>Leotiomycetes</taxon>
        <taxon>Erysiphales</taxon>
        <taxon>Erysiphaceae</taxon>
        <taxon>Erysiphe</taxon>
    </lineage>
</organism>
<name>A0A2S4PVS7_9PEZI</name>
<reference evidence="1 2" key="1">
    <citation type="submission" date="2017-10" db="EMBL/GenBank/DDBJ databases">
        <title>Development of genomic resources for the powdery mildew, Erysiphe pulchra.</title>
        <authorList>
            <person name="Wadl P.A."/>
            <person name="Mack B.M."/>
            <person name="Moore G."/>
            <person name="Beltz S.B."/>
        </authorList>
    </citation>
    <scope>NUCLEOTIDE SEQUENCE [LARGE SCALE GENOMIC DNA]</scope>
    <source>
        <strain evidence="1">Cflorida</strain>
    </source>
</reference>
<dbReference type="OrthoDB" id="1626798at2759"/>
<comment type="caution">
    <text evidence="1">The sequence shown here is derived from an EMBL/GenBank/DDBJ whole genome shotgun (WGS) entry which is preliminary data.</text>
</comment>
<evidence type="ECO:0000313" key="1">
    <source>
        <dbReference type="EMBL" id="POS86125.1"/>
    </source>
</evidence>
<dbReference type="STRING" id="225359.A0A2S4PVS7"/>